<gene>
    <name evidence="2" type="ORF">F4559_001757</name>
</gene>
<name>A0A7W7WVC4_9PSEU</name>
<sequence length="140" mass="13269">MNRAASGVAALAAGAVLGAVGTALPLYGVVRPGGRTEVLVTAWHGLGSGSARLALPAVVGVGVLVVAVALSVLRPGVLGRFLAAVGAALSVGVAAVVATVVAGVLAADPSAYLGSGAVLLAVASVIALVGAALVQDWTRS</sequence>
<comment type="caution">
    <text evidence="2">The sequence shown here is derived from an EMBL/GenBank/DDBJ whole genome shotgun (WGS) entry which is preliminary data.</text>
</comment>
<feature type="transmembrane region" description="Helical" evidence="1">
    <location>
        <begin position="112"/>
        <end position="134"/>
    </location>
</feature>
<evidence type="ECO:0000313" key="3">
    <source>
        <dbReference type="Proteomes" id="UP000542674"/>
    </source>
</evidence>
<organism evidence="2 3">
    <name type="scientific">Saccharothrix violaceirubra</name>
    <dbReference type="NCBI Taxonomy" id="413306"/>
    <lineage>
        <taxon>Bacteria</taxon>
        <taxon>Bacillati</taxon>
        <taxon>Actinomycetota</taxon>
        <taxon>Actinomycetes</taxon>
        <taxon>Pseudonocardiales</taxon>
        <taxon>Pseudonocardiaceae</taxon>
        <taxon>Saccharothrix</taxon>
    </lineage>
</organism>
<feature type="transmembrane region" description="Helical" evidence="1">
    <location>
        <begin position="53"/>
        <end position="74"/>
    </location>
</feature>
<dbReference type="AlphaFoldDB" id="A0A7W7WVC4"/>
<evidence type="ECO:0000313" key="2">
    <source>
        <dbReference type="EMBL" id="MBB4964398.1"/>
    </source>
</evidence>
<dbReference type="Proteomes" id="UP000542674">
    <property type="component" value="Unassembled WGS sequence"/>
</dbReference>
<feature type="transmembrane region" description="Helical" evidence="1">
    <location>
        <begin position="81"/>
        <end position="106"/>
    </location>
</feature>
<protein>
    <submittedName>
        <fullName evidence="2">Putative membrane protein</fullName>
    </submittedName>
</protein>
<keyword evidence="1" id="KW-0472">Membrane</keyword>
<dbReference type="EMBL" id="JACHJS010000001">
    <property type="protein sequence ID" value="MBB4964398.1"/>
    <property type="molecule type" value="Genomic_DNA"/>
</dbReference>
<keyword evidence="3" id="KW-1185">Reference proteome</keyword>
<reference evidence="2 3" key="1">
    <citation type="submission" date="2020-08" db="EMBL/GenBank/DDBJ databases">
        <title>Sequencing the genomes of 1000 actinobacteria strains.</title>
        <authorList>
            <person name="Klenk H.-P."/>
        </authorList>
    </citation>
    <scope>NUCLEOTIDE SEQUENCE [LARGE SCALE GENOMIC DNA]</scope>
    <source>
        <strain evidence="2 3">DSM 45084</strain>
    </source>
</reference>
<dbReference type="RefSeq" id="WP_184667378.1">
    <property type="nucleotide sequence ID" value="NZ_BAABAI010000012.1"/>
</dbReference>
<keyword evidence="1" id="KW-0812">Transmembrane</keyword>
<keyword evidence="1" id="KW-1133">Transmembrane helix</keyword>
<proteinExistence type="predicted"/>
<evidence type="ECO:0000256" key="1">
    <source>
        <dbReference type="SAM" id="Phobius"/>
    </source>
</evidence>
<accession>A0A7W7WVC4</accession>